<dbReference type="AlphaFoldDB" id="A0A2R6VZT9"/>
<dbReference type="EMBL" id="KZ772885">
    <property type="protein sequence ID" value="PTQ27110.1"/>
    <property type="molecule type" value="Genomic_DNA"/>
</dbReference>
<reference evidence="2" key="1">
    <citation type="journal article" date="2017" name="Cell">
        <title>Insights into land plant evolution garnered from the Marchantia polymorpha genome.</title>
        <authorList>
            <person name="Bowman J.L."/>
            <person name="Kohchi T."/>
            <person name="Yamato K.T."/>
            <person name="Jenkins J."/>
            <person name="Shu S."/>
            <person name="Ishizaki K."/>
            <person name="Yamaoka S."/>
            <person name="Nishihama R."/>
            <person name="Nakamura Y."/>
            <person name="Berger F."/>
            <person name="Adam C."/>
            <person name="Aki S.S."/>
            <person name="Althoff F."/>
            <person name="Araki T."/>
            <person name="Arteaga-Vazquez M.A."/>
            <person name="Balasubrmanian S."/>
            <person name="Barry K."/>
            <person name="Bauer D."/>
            <person name="Boehm C.R."/>
            <person name="Briginshaw L."/>
            <person name="Caballero-Perez J."/>
            <person name="Catarino B."/>
            <person name="Chen F."/>
            <person name="Chiyoda S."/>
            <person name="Chovatia M."/>
            <person name="Davies K.M."/>
            <person name="Delmans M."/>
            <person name="Demura T."/>
            <person name="Dierschke T."/>
            <person name="Dolan L."/>
            <person name="Dorantes-Acosta A.E."/>
            <person name="Eklund D.M."/>
            <person name="Florent S.N."/>
            <person name="Flores-Sandoval E."/>
            <person name="Fujiyama A."/>
            <person name="Fukuzawa H."/>
            <person name="Galik B."/>
            <person name="Grimanelli D."/>
            <person name="Grimwood J."/>
            <person name="Grossniklaus U."/>
            <person name="Hamada T."/>
            <person name="Haseloff J."/>
            <person name="Hetherington A.J."/>
            <person name="Higo A."/>
            <person name="Hirakawa Y."/>
            <person name="Hundley H.N."/>
            <person name="Ikeda Y."/>
            <person name="Inoue K."/>
            <person name="Inoue S.I."/>
            <person name="Ishida S."/>
            <person name="Jia Q."/>
            <person name="Kakita M."/>
            <person name="Kanazawa T."/>
            <person name="Kawai Y."/>
            <person name="Kawashima T."/>
            <person name="Kennedy M."/>
            <person name="Kinose K."/>
            <person name="Kinoshita T."/>
            <person name="Kohara Y."/>
            <person name="Koide E."/>
            <person name="Komatsu K."/>
            <person name="Kopischke S."/>
            <person name="Kubo M."/>
            <person name="Kyozuka J."/>
            <person name="Lagercrantz U."/>
            <person name="Lin S.S."/>
            <person name="Lindquist E."/>
            <person name="Lipzen A.M."/>
            <person name="Lu C.W."/>
            <person name="De Luna E."/>
            <person name="Martienssen R.A."/>
            <person name="Minamino N."/>
            <person name="Mizutani M."/>
            <person name="Mizutani M."/>
            <person name="Mochizuki N."/>
            <person name="Monte I."/>
            <person name="Mosher R."/>
            <person name="Nagasaki H."/>
            <person name="Nakagami H."/>
            <person name="Naramoto S."/>
            <person name="Nishitani K."/>
            <person name="Ohtani M."/>
            <person name="Okamoto T."/>
            <person name="Okumura M."/>
            <person name="Phillips J."/>
            <person name="Pollak B."/>
            <person name="Reinders A."/>
            <person name="Rovekamp M."/>
            <person name="Sano R."/>
            <person name="Sawa S."/>
            <person name="Schmid M.W."/>
            <person name="Shirakawa M."/>
            <person name="Solano R."/>
            <person name="Spunde A."/>
            <person name="Suetsugu N."/>
            <person name="Sugano S."/>
            <person name="Sugiyama A."/>
            <person name="Sun R."/>
            <person name="Suzuki Y."/>
            <person name="Takenaka M."/>
            <person name="Takezawa D."/>
            <person name="Tomogane H."/>
            <person name="Tsuzuki M."/>
            <person name="Ueda T."/>
            <person name="Umeda M."/>
            <person name="Ward J.M."/>
            <person name="Watanabe Y."/>
            <person name="Yazaki K."/>
            <person name="Yokoyama R."/>
            <person name="Yoshitake Y."/>
            <person name="Yotsui I."/>
            <person name="Zachgo S."/>
            <person name="Schmutz J."/>
        </authorList>
    </citation>
    <scope>NUCLEOTIDE SEQUENCE [LARGE SCALE GENOMIC DNA]</scope>
    <source>
        <strain evidence="2">Tak-1</strain>
    </source>
</reference>
<keyword evidence="2" id="KW-1185">Reference proteome</keyword>
<dbReference type="Gramene" id="Mp2g24590.1">
    <property type="protein sequence ID" value="Mp2g24590.1.cds1"/>
    <property type="gene ID" value="Mp2g24590"/>
</dbReference>
<name>A0A2R6VZT9_MARPO</name>
<organism evidence="1 2">
    <name type="scientific">Marchantia polymorpha</name>
    <name type="common">Common liverwort</name>
    <name type="synonym">Marchantia aquatica</name>
    <dbReference type="NCBI Taxonomy" id="3197"/>
    <lineage>
        <taxon>Eukaryota</taxon>
        <taxon>Viridiplantae</taxon>
        <taxon>Streptophyta</taxon>
        <taxon>Embryophyta</taxon>
        <taxon>Marchantiophyta</taxon>
        <taxon>Marchantiopsida</taxon>
        <taxon>Marchantiidae</taxon>
        <taxon>Marchantiales</taxon>
        <taxon>Marchantiaceae</taxon>
        <taxon>Marchantia</taxon>
    </lineage>
</organism>
<evidence type="ECO:0000313" key="2">
    <source>
        <dbReference type="Proteomes" id="UP000244005"/>
    </source>
</evidence>
<proteinExistence type="predicted"/>
<gene>
    <name evidence="1" type="ORF">MARPO_0221s0005</name>
</gene>
<accession>A0A2R6VZT9</accession>
<evidence type="ECO:0000313" key="1">
    <source>
        <dbReference type="EMBL" id="PTQ27110.1"/>
    </source>
</evidence>
<protein>
    <submittedName>
        <fullName evidence="1">Uncharacterized protein</fullName>
    </submittedName>
</protein>
<dbReference type="Proteomes" id="UP000244005">
    <property type="component" value="Unassembled WGS sequence"/>
</dbReference>
<sequence>MTNFPFLSASLPPSLSRTHALSLALRGLSGIRSQLPDYARGLSLDRPKAEVVLGTRERVKECEHAAVFLRAQPSTDRTQRHHARSLVIMSSEPAKLSSRCSCERCIVAYAVSFSITAGKQAGRQAGRQANCSWSCWTDPYFFRFSGFQTLWGMRFVHACASSF</sequence>